<dbReference type="Pfam" id="PF00903">
    <property type="entry name" value="Glyoxalase"/>
    <property type="match status" value="1"/>
</dbReference>
<dbReference type="Proteomes" id="UP000676169">
    <property type="component" value="Chromosome"/>
</dbReference>
<evidence type="ECO:0000259" key="1">
    <source>
        <dbReference type="PROSITE" id="PS51819"/>
    </source>
</evidence>
<evidence type="ECO:0000313" key="2">
    <source>
        <dbReference type="EMBL" id="QUE52644.1"/>
    </source>
</evidence>
<protein>
    <submittedName>
        <fullName evidence="2">VOC family protein</fullName>
    </submittedName>
</protein>
<organism evidence="2 3">
    <name type="scientific">Luteolibacter ambystomatis</name>
    <dbReference type="NCBI Taxonomy" id="2824561"/>
    <lineage>
        <taxon>Bacteria</taxon>
        <taxon>Pseudomonadati</taxon>
        <taxon>Verrucomicrobiota</taxon>
        <taxon>Verrucomicrobiia</taxon>
        <taxon>Verrucomicrobiales</taxon>
        <taxon>Verrucomicrobiaceae</taxon>
        <taxon>Luteolibacter</taxon>
    </lineage>
</organism>
<dbReference type="InterPro" id="IPR037523">
    <property type="entry name" value="VOC_core"/>
</dbReference>
<feature type="domain" description="VOC" evidence="1">
    <location>
        <begin position="10"/>
        <end position="123"/>
    </location>
</feature>
<reference evidence="2" key="1">
    <citation type="submission" date="2021-04" db="EMBL/GenBank/DDBJ databases">
        <title>Luteolibacter sp. 32A isolated from the skin of an Anderson's salamander (Ambystoma andersonii).</title>
        <authorList>
            <person name="Spergser J."/>
            <person name="Busse H.-J."/>
        </authorList>
    </citation>
    <scope>NUCLEOTIDE SEQUENCE</scope>
    <source>
        <strain evidence="2">32A</strain>
    </source>
</reference>
<dbReference type="EMBL" id="CP073100">
    <property type="protein sequence ID" value="QUE52644.1"/>
    <property type="molecule type" value="Genomic_DNA"/>
</dbReference>
<dbReference type="Gene3D" id="3.10.180.10">
    <property type="entry name" value="2,3-Dihydroxybiphenyl 1,2-Dioxygenase, domain 1"/>
    <property type="match status" value="1"/>
</dbReference>
<accession>A0A975PGD8</accession>
<dbReference type="PANTHER" id="PTHR33993">
    <property type="entry name" value="GLYOXALASE-RELATED"/>
    <property type="match status" value="1"/>
</dbReference>
<sequence length="128" mass="13589">MGQQGYTPGDFGWSELTTTNAADALSFYGSLVGWEKKGEPAPGYHCFGRGDEMLGGITQPQEGCGGPPRWMPYITVENLDATLAKATELGATTILPPMPLPEDSGHIAIIQDPQGVMTGLAQYNKKAC</sequence>
<keyword evidence="3" id="KW-1185">Reference proteome</keyword>
<dbReference type="InterPro" id="IPR029068">
    <property type="entry name" value="Glyas_Bleomycin-R_OHBP_Dase"/>
</dbReference>
<evidence type="ECO:0000313" key="3">
    <source>
        <dbReference type="Proteomes" id="UP000676169"/>
    </source>
</evidence>
<dbReference type="PANTHER" id="PTHR33993:SF14">
    <property type="entry name" value="GB|AAF24581.1"/>
    <property type="match status" value="1"/>
</dbReference>
<dbReference type="KEGG" id="lamb:KBB96_07045"/>
<dbReference type="InterPro" id="IPR004360">
    <property type="entry name" value="Glyas_Fos-R_dOase_dom"/>
</dbReference>
<proteinExistence type="predicted"/>
<dbReference type="RefSeq" id="WP_211633896.1">
    <property type="nucleotide sequence ID" value="NZ_CP073100.1"/>
</dbReference>
<dbReference type="AlphaFoldDB" id="A0A975PGD8"/>
<dbReference type="InterPro" id="IPR052164">
    <property type="entry name" value="Anthracycline_SecMetBiosynth"/>
</dbReference>
<dbReference type="CDD" id="cd07247">
    <property type="entry name" value="SgaA_N_like"/>
    <property type="match status" value="1"/>
</dbReference>
<dbReference type="PROSITE" id="PS51819">
    <property type="entry name" value="VOC"/>
    <property type="match status" value="1"/>
</dbReference>
<dbReference type="SUPFAM" id="SSF54593">
    <property type="entry name" value="Glyoxalase/Bleomycin resistance protein/Dihydroxybiphenyl dioxygenase"/>
    <property type="match status" value="1"/>
</dbReference>
<name>A0A975PGD8_9BACT</name>
<gene>
    <name evidence="2" type="ORF">KBB96_07045</name>
</gene>